<evidence type="ECO:0000256" key="3">
    <source>
        <dbReference type="ARBA" id="ARBA00022723"/>
    </source>
</evidence>
<dbReference type="InterPro" id="IPR023091">
    <property type="entry name" value="MetalPrtase_cat_dom_sf_prd"/>
</dbReference>
<dbReference type="Proteomes" id="UP000318483">
    <property type="component" value="Chromosome"/>
</dbReference>
<dbReference type="InterPro" id="IPR020549">
    <property type="entry name" value="YbeY_CS"/>
</dbReference>
<evidence type="ECO:0000256" key="6">
    <source>
        <dbReference type="ARBA" id="ARBA00022833"/>
    </source>
</evidence>
<dbReference type="GO" id="GO:0008270">
    <property type="term" value="F:zinc ion binding"/>
    <property type="evidence" value="ECO:0007669"/>
    <property type="project" value="UniProtKB-UniRule"/>
</dbReference>
<keyword evidence="5 7" id="KW-0378">Hydrolase</keyword>
<dbReference type="EMBL" id="CP042261">
    <property type="protein sequence ID" value="QDY68659.1"/>
    <property type="molecule type" value="Genomic_DNA"/>
</dbReference>
<dbReference type="GO" id="GO:0004521">
    <property type="term" value="F:RNA endonuclease activity"/>
    <property type="evidence" value="ECO:0007669"/>
    <property type="project" value="UniProtKB-UniRule"/>
</dbReference>
<dbReference type="KEGG" id="lit:FPZ52_02830"/>
<dbReference type="Pfam" id="PF02130">
    <property type="entry name" value="YbeY"/>
    <property type="match status" value="1"/>
</dbReference>
<dbReference type="PROSITE" id="PS01306">
    <property type="entry name" value="UPF0054"/>
    <property type="match status" value="1"/>
</dbReference>
<dbReference type="PANTHER" id="PTHR46986">
    <property type="entry name" value="ENDORIBONUCLEASE YBEY, CHLOROPLASTIC"/>
    <property type="match status" value="1"/>
</dbReference>
<keyword evidence="3 7" id="KW-0479">Metal-binding</keyword>
<feature type="binding site" evidence="7">
    <location>
        <position position="131"/>
    </location>
    <ligand>
        <name>Zn(2+)</name>
        <dbReference type="ChEBI" id="CHEBI:29105"/>
        <note>catalytic</note>
    </ligand>
</feature>
<comment type="subcellular location">
    <subcellularLocation>
        <location evidence="7">Cytoplasm</location>
    </subcellularLocation>
</comment>
<evidence type="ECO:0000256" key="1">
    <source>
        <dbReference type="ARBA" id="ARBA00010875"/>
    </source>
</evidence>
<keyword evidence="4 7" id="KW-0255">Endonuclease</keyword>
<sequence>MGKLTDVEIEYAAWRDYDLAGLAEMAARAVLGYLNLNTEEFSVSVLGCNDERIRELNAGFREKDKATNVLSWPSAERGADEVGGDPLPPETDFPGEPCELGDIAISLDTCLREAAAGGLPARDHICHLLVHGVLHLLGYDHENDADAHLMESIEIAILAKLGIPDPY</sequence>
<keyword evidence="2 7" id="KW-0540">Nuclease</keyword>
<dbReference type="EC" id="3.1.-.-" evidence="7"/>
<dbReference type="RefSeq" id="WP_146363503.1">
    <property type="nucleotide sequence ID" value="NZ_CP042261.1"/>
</dbReference>
<keyword evidence="6 7" id="KW-0862">Zinc</keyword>
<feature type="binding site" evidence="7">
    <location>
        <position position="135"/>
    </location>
    <ligand>
        <name>Zn(2+)</name>
        <dbReference type="ChEBI" id="CHEBI:29105"/>
        <note>catalytic</note>
    </ligand>
</feature>
<keyword evidence="9" id="KW-1185">Reference proteome</keyword>
<dbReference type="GO" id="GO:0004222">
    <property type="term" value="F:metalloendopeptidase activity"/>
    <property type="evidence" value="ECO:0007669"/>
    <property type="project" value="InterPro"/>
</dbReference>
<evidence type="ECO:0000256" key="2">
    <source>
        <dbReference type="ARBA" id="ARBA00022722"/>
    </source>
</evidence>
<accession>A0A5B8I5M0</accession>
<organism evidence="8 9">
    <name type="scientific">Qingshengfaniella alkalisoli</name>
    <dbReference type="NCBI Taxonomy" id="2599296"/>
    <lineage>
        <taxon>Bacteria</taxon>
        <taxon>Pseudomonadati</taxon>
        <taxon>Pseudomonadota</taxon>
        <taxon>Alphaproteobacteria</taxon>
        <taxon>Rhodobacterales</taxon>
        <taxon>Paracoccaceae</taxon>
        <taxon>Qingshengfaniella</taxon>
    </lineage>
</organism>
<keyword evidence="7" id="KW-0698">rRNA processing</keyword>
<comment type="function">
    <text evidence="7">Single strand-specific metallo-endoribonuclease involved in late-stage 70S ribosome quality control and in maturation of the 3' terminus of the 16S rRNA.</text>
</comment>
<evidence type="ECO:0000313" key="8">
    <source>
        <dbReference type="EMBL" id="QDY68659.1"/>
    </source>
</evidence>
<evidence type="ECO:0000256" key="7">
    <source>
        <dbReference type="HAMAP-Rule" id="MF_00009"/>
    </source>
</evidence>
<proteinExistence type="inferred from homology"/>
<dbReference type="GO" id="GO:0005737">
    <property type="term" value="C:cytoplasm"/>
    <property type="evidence" value="ECO:0007669"/>
    <property type="project" value="UniProtKB-SubCell"/>
</dbReference>
<dbReference type="InterPro" id="IPR002036">
    <property type="entry name" value="YbeY"/>
</dbReference>
<dbReference type="OrthoDB" id="9807740at2"/>
<reference evidence="8 9" key="1">
    <citation type="submission" date="2019-07" db="EMBL/GenBank/DDBJ databases">
        <title>Litoreibacter alkalisoli sp. nov., isolated from saline-alkaline soil.</title>
        <authorList>
            <person name="Wang S."/>
            <person name="Xu L."/>
            <person name="Xing Y.-T."/>
            <person name="Sun J.-Q."/>
        </authorList>
    </citation>
    <scope>NUCLEOTIDE SEQUENCE [LARGE SCALE GENOMIC DNA]</scope>
    <source>
        <strain evidence="8 9">LN3S51</strain>
    </source>
</reference>
<dbReference type="PANTHER" id="PTHR46986:SF1">
    <property type="entry name" value="ENDORIBONUCLEASE YBEY, CHLOROPLASTIC"/>
    <property type="match status" value="1"/>
</dbReference>
<evidence type="ECO:0000313" key="9">
    <source>
        <dbReference type="Proteomes" id="UP000318483"/>
    </source>
</evidence>
<gene>
    <name evidence="7 8" type="primary">ybeY</name>
    <name evidence="8" type="ORF">FPZ52_02830</name>
</gene>
<comment type="similarity">
    <text evidence="1 7">Belongs to the endoribonuclease YbeY family.</text>
</comment>
<dbReference type="AlphaFoldDB" id="A0A5B8I5M0"/>
<dbReference type="HAMAP" id="MF_00009">
    <property type="entry name" value="Endoribonucl_YbeY"/>
    <property type="match status" value="1"/>
</dbReference>
<evidence type="ECO:0000256" key="4">
    <source>
        <dbReference type="ARBA" id="ARBA00022759"/>
    </source>
</evidence>
<keyword evidence="7" id="KW-0963">Cytoplasm</keyword>
<dbReference type="Gene3D" id="3.40.390.30">
    <property type="entry name" value="Metalloproteases ('zincins'), catalytic domain"/>
    <property type="match status" value="1"/>
</dbReference>
<keyword evidence="7" id="KW-0690">Ribosome biogenesis</keyword>
<feature type="binding site" evidence="7">
    <location>
        <position position="141"/>
    </location>
    <ligand>
        <name>Zn(2+)</name>
        <dbReference type="ChEBI" id="CHEBI:29105"/>
        <note>catalytic</note>
    </ligand>
</feature>
<dbReference type="SUPFAM" id="SSF55486">
    <property type="entry name" value="Metalloproteases ('zincins'), catalytic domain"/>
    <property type="match status" value="1"/>
</dbReference>
<comment type="cofactor">
    <cofactor evidence="7">
        <name>Zn(2+)</name>
        <dbReference type="ChEBI" id="CHEBI:29105"/>
    </cofactor>
    <text evidence="7">Binds 1 zinc ion.</text>
</comment>
<evidence type="ECO:0000256" key="5">
    <source>
        <dbReference type="ARBA" id="ARBA00022801"/>
    </source>
</evidence>
<name>A0A5B8I5M0_9RHOB</name>
<protein>
    <recommendedName>
        <fullName evidence="7">Endoribonuclease YbeY</fullName>
        <ecNumber evidence="7">3.1.-.-</ecNumber>
    </recommendedName>
</protein>
<dbReference type="GO" id="GO:0006364">
    <property type="term" value="P:rRNA processing"/>
    <property type="evidence" value="ECO:0007669"/>
    <property type="project" value="UniProtKB-UniRule"/>
</dbReference>
<dbReference type="NCBIfam" id="TIGR00043">
    <property type="entry name" value="rRNA maturation RNase YbeY"/>
    <property type="match status" value="1"/>
</dbReference>